<feature type="compositionally biased region" description="Basic and acidic residues" evidence="8">
    <location>
        <begin position="1518"/>
        <end position="1532"/>
    </location>
</feature>
<evidence type="ECO:0000256" key="4">
    <source>
        <dbReference type="ARBA" id="ARBA00022824"/>
    </source>
</evidence>
<feature type="compositionally biased region" description="Low complexity" evidence="8">
    <location>
        <begin position="16"/>
        <end position="25"/>
    </location>
</feature>
<dbReference type="STRING" id="71784.A0A1Y2BCD2"/>
<keyword evidence="12" id="KW-1185">Reference proteome</keyword>
<feature type="region of interest" description="Disordered" evidence="8">
    <location>
        <begin position="1"/>
        <end position="190"/>
    </location>
</feature>
<keyword evidence="7" id="KW-0653">Protein transport</keyword>
<dbReference type="GO" id="GO:0070973">
    <property type="term" value="P:protein localization to endoplasmic reticulum exit site"/>
    <property type="evidence" value="ECO:0007669"/>
    <property type="project" value="TreeGrafter"/>
</dbReference>
<dbReference type="GO" id="GO:0005789">
    <property type="term" value="C:endoplasmic reticulum membrane"/>
    <property type="evidence" value="ECO:0007669"/>
    <property type="project" value="UniProtKB-SubCell"/>
</dbReference>
<dbReference type="InterPro" id="IPR024340">
    <property type="entry name" value="Sec16_CCD"/>
</dbReference>
<feature type="compositionally biased region" description="Low complexity" evidence="8">
    <location>
        <begin position="1315"/>
        <end position="1334"/>
    </location>
</feature>
<evidence type="ECO:0000256" key="8">
    <source>
        <dbReference type="SAM" id="MobiDB-lite"/>
    </source>
</evidence>
<feature type="compositionally biased region" description="Low complexity" evidence="8">
    <location>
        <begin position="94"/>
        <end position="104"/>
    </location>
</feature>
<keyword evidence="5 7" id="KW-0931">ER-Golgi transport</keyword>
<evidence type="ECO:0000259" key="10">
    <source>
        <dbReference type="Pfam" id="PF12932"/>
    </source>
</evidence>
<feature type="compositionally biased region" description="Basic and acidic residues" evidence="8">
    <location>
        <begin position="566"/>
        <end position="586"/>
    </location>
</feature>
<organism evidence="11 12">
    <name type="scientific">Naematelia encephala</name>
    <dbReference type="NCBI Taxonomy" id="71784"/>
    <lineage>
        <taxon>Eukaryota</taxon>
        <taxon>Fungi</taxon>
        <taxon>Dikarya</taxon>
        <taxon>Basidiomycota</taxon>
        <taxon>Agaricomycotina</taxon>
        <taxon>Tremellomycetes</taxon>
        <taxon>Tremellales</taxon>
        <taxon>Naemateliaceae</taxon>
        <taxon>Naematelia</taxon>
    </lineage>
</organism>
<protein>
    <recommendedName>
        <fullName evidence="7">Protein transport protein sec16</fullName>
    </recommendedName>
</protein>
<dbReference type="OrthoDB" id="8918678at2759"/>
<evidence type="ECO:0000256" key="5">
    <source>
        <dbReference type="ARBA" id="ARBA00022892"/>
    </source>
</evidence>
<dbReference type="PANTHER" id="PTHR13402">
    <property type="entry name" value="RGPR-RELATED"/>
    <property type="match status" value="1"/>
</dbReference>
<feature type="region of interest" description="Disordered" evidence="8">
    <location>
        <begin position="305"/>
        <end position="755"/>
    </location>
</feature>
<feature type="compositionally biased region" description="Polar residues" evidence="8">
    <location>
        <begin position="1340"/>
        <end position="1360"/>
    </location>
</feature>
<dbReference type="Pfam" id="PF12931">
    <property type="entry name" value="TPR_Sec16"/>
    <property type="match status" value="1"/>
</dbReference>
<keyword evidence="3 7" id="KW-0813">Transport</keyword>
<feature type="compositionally biased region" description="Pro residues" evidence="8">
    <location>
        <begin position="379"/>
        <end position="399"/>
    </location>
</feature>
<feature type="compositionally biased region" description="Pro residues" evidence="8">
    <location>
        <begin position="523"/>
        <end position="545"/>
    </location>
</feature>
<feature type="compositionally biased region" description="Polar residues" evidence="8">
    <location>
        <begin position="269"/>
        <end position="292"/>
    </location>
</feature>
<reference evidence="11 12" key="1">
    <citation type="submission" date="2016-07" db="EMBL/GenBank/DDBJ databases">
        <title>Pervasive Adenine N6-methylation of Active Genes in Fungi.</title>
        <authorList>
            <consortium name="DOE Joint Genome Institute"/>
            <person name="Mondo S.J."/>
            <person name="Dannebaum R.O."/>
            <person name="Kuo R.C."/>
            <person name="Labutti K."/>
            <person name="Haridas S."/>
            <person name="Kuo A."/>
            <person name="Salamov A."/>
            <person name="Ahrendt S.R."/>
            <person name="Lipzen A."/>
            <person name="Sullivan W."/>
            <person name="Andreopoulos W.B."/>
            <person name="Clum A."/>
            <person name="Lindquist E."/>
            <person name="Daum C."/>
            <person name="Ramamoorthy G.K."/>
            <person name="Gryganskyi A."/>
            <person name="Culley D."/>
            <person name="Magnuson J.K."/>
            <person name="James T.Y."/>
            <person name="O'Malley M.A."/>
            <person name="Stajich J.E."/>
            <person name="Spatafora J.W."/>
            <person name="Visel A."/>
            <person name="Grigoriev I.V."/>
        </authorList>
    </citation>
    <scope>NUCLEOTIDE SEQUENCE [LARGE SCALE GENOMIC DNA]</scope>
    <source>
        <strain evidence="11 12">68-887.2</strain>
    </source>
</reference>
<feature type="compositionally biased region" description="Polar residues" evidence="8">
    <location>
        <begin position="727"/>
        <end position="751"/>
    </location>
</feature>
<feature type="compositionally biased region" description="Low complexity" evidence="8">
    <location>
        <begin position="1655"/>
        <end position="1672"/>
    </location>
</feature>
<dbReference type="GO" id="GO:0007030">
    <property type="term" value="P:Golgi organization"/>
    <property type="evidence" value="ECO:0007669"/>
    <property type="project" value="TreeGrafter"/>
</dbReference>
<dbReference type="PANTHER" id="PTHR13402:SF6">
    <property type="entry name" value="SECRETORY 16, ISOFORM I"/>
    <property type="match status" value="1"/>
</dbReference>
<evidence type="ECO:0000256" key="3">
    <source>
        <dbReference type="ARBA" id="ARBA00022448"/>
    </source>
</evidence>
<feature type="compositionally biased region" description="Low complexity" evidence="8">
    <location>
        <begin position="400"/>
        <end position="409"/>
    </location>
</feature>
<dbReference type="InterPro" id="IPR024298">
    <property type="entry name" value="Sec16_Sec23-bd"/>
</dbReference>
<dbReference type="GO" id="GO:0006914">
    <property type="term" value="P:autophagy"/>
    <property type="evidence" value="ECO:0007669"/>
    <property type="project" value="UniProtKB-KW"/>
</dbReference>
<dbReference type="Pfam" id="PF12932">
    <property type="entry name" value="Sec16"/>
    <property type="match status" value="1"/>
</dbReference>
<dbReference type="GO" id="GO:0016192">
    <property type="term" value="P:vesicle-mediated transport"/>
    <property type="evidence" value="ECO:0007669"/>
    <property type="project" value="UniProtKB-KW"/>
</dbReference>
<keyword evidence="7" id="KW-0472">Membrane</keyword>
<feature type="compositionally biased region" description="Polar residues" evidence="8">
    <location>
        <begin position="1388"/>
        <end position="1401"/>
    </location>
</feature>
<feature type="compositionally biased region" description="Polar residues" evidence="8">
    <location>
        <begin position="1"/>
        <end position="13"/>
    </location>
</feature>
<keyword evidence="4 7" id="KW-0256">Endoplasmic reticulum</keyword>
<evidence type="ECO:0000256" key="6">
    <source>
        <dbReference type="ARBA" id="ARBA00024687"/>
    </source>
</evidence>
<sequence>MPSLSAEQDSATQGPAGALLALLGGSEPDEDVFAQLEQGEQSTSAGRDVPVEDQAAGDVAPSLDDRDFSDLLAEFEEGSGNAQDSSETQHEVVSELVPEPVVTPGDSPIPDLSIENTPSREPGDTSIASMFSEPAEDSWLADTSMDDSFQVDPVHDTNGIDGKEQTSGLWTGGAGQSPGENESLPFEVPQGWYDDNGNFQWYTEEEKEQVRLTMVGQVVQQDQLSVIEETVDVTPYQPSSVLYSPALQAGVSENAARRTPQPEQLPAMPSTSYPSLYASSTLPAQSLPPSATYTAQSYFPETSQSASLYDPYAPPVQPYAPRSAPSALRNSLSKGSAPSNKKPEPPKRVASTAYDPPFLRPQKSFARTPHHVPAATPIFSPPLMSPPQPPPVAPPPAGPPRRGAATPGAKDTSPAARFSQPPPHAGSSEYGWSPQIDQVPTSGPPPGPSRPTSAASSRNQSSRVAPFASFDPPLRPPSSVRSVATSPPIRSFTPPILAFSPPSEAEAPLRPSSGGLPSRRQSPLPPFVARPPSRPQYDAPPPRSLDPPVELHVPNGQQPNSQSPHFEPRYHEEENNDHNDPDDHYHSSWRSSQESTYNDEPPYHGSRDSYATSEAPGRPPPLLHKQSSLGLTSITPPPPSETAAYDPYVPRLIQESTSSYDRESAQPHEDGRYSDAPRHDHQQSNVHAPSNDYQSFDTYAPASYSPQKAKPPVSQYAPSNGYEPTPSYVSTSSPKHAQGAAYSQQSNQSSLPYAPSAYAPSEVRASSPMHASDFGMSPPSINYFQGMHMSGPSDETYVPQQVLEQRPLSEDPLGRCTLAARNAPLAVFGFGGTIITAFPAMAESDSNPHGHARMPSYGYASGRGQVWLRKVSDVVSTSALKASDNTFPGPLILDPSVPKGTAGDKKKRDAVIGYLEARADEIEKGLPYLKSSASHARREEEGKLVLVRLLLALVLGEGKFTGSDKVQDAIRLALQNPSVPPGAGAVLPSTLPASPGPKSTAFGSIYTSKQDVPVASASSTQLAHLSSLLLAGDKLEAAQYAAGCGLWSHALIISSCVGQDLWKEIAARFSAAELHGQIGTAALKASYALFSATASTTPLDELISAANITDDPSADQWREVISAVIFNGTAAQQSVLDDLGMRLLSAGLINAAQACFLLSSSSPFADLSPSSLDKPIPLTQYGTDEDSIVLAEVAEYARGLIPVPKGQEVPIVGLPQLLPYKLHRAWLAAELGDVDLALRYCNAVEAASRTGKGGPTLLQPAHQASLEDLLERLTGTPSVDPAKGIGARKSAKPTLGSWIEGRLTKFIAGDEDGHSTAAPKAPAAKSKSTATPATIGPFSHFSTISPAQSGTITRNHSTADLTGPNGHLGVFPDSRRTSPSAPPRELGYQNQAEGSSTSSYGGDQYSHRQEASSGWTSWGASQEVPQETQDEGMVDEPIDESGLLNPMAALSIGPPPVQQDYAPSAAAARKDDDLEDEDDLGFSNAGLSRNRTPKPAEGPPSQGGGGGESSTPTQSTKEPPKDSPPKSSEHKSSWLGKWWGKKEGEGGGPIKAKLGEDSSMVFDPELKRWVVKGAKAPPAATAGPPPPPRAQTVSPSRATRPEAASARAMSATPPPPPSHFGRSNGPPAGPLRSVTGPPGSAFAETADGGIRRMKSSLVDSTSSADAAAPPTVMGGGPPSRPPSGPPSRPPTTGASLDDLLSRPPSKRPASAAKKSMRNRYVDVFQPGAEGS</sequence>
<evidence type="ECO:0000313" key="11">
    <source>
        <dbReference type="EMBL" id="ORY32492.1"/>
    </source>
</evidence>
<feature type="region of interest" description="Disordered" evidence="8">
    <location>
        <begin position="1310"/>
        <end position="1731"/>
    </location>
</feature>
<feature type="compositionally biased region" description="Polar residues" evidence="8">
    <location>
        <begin position="328"/>
        <end position="339"/>
    </location>
</feature>
<feature type="region of interest" description="Disordered" evidence="8">
    <location>
        <begin position="252"/>
        <end position="292"/>
    </location>
</feature>
<feature type="compositionally biased region" description="Polar residues" evidence="8">
    <location>
        <begin position="588"/>
        <end position="598"/>
    </location>
</feature>
<comment type="subcellular location">
    <subcellularLocation>
        <location evidence="1">Endoplasmic reticulum membrane</location>
        <topology evidence="1">Peripheral membrane protein</topology>
        <orientation evidence="1">Cytoplasmic side</orientation>
    </subcellularLocation>
</comment>
<feature type="domain" description="Sec16 central conserved" evidence="10">
    <location>
        <begin position="823"/>
        <end position="957"/>
    </location>
</feature>
<evidence type="ECO:0000313" key="12">
    <source>
        <dbReference type="Proteomes" id="UP000193986"/>
    </source>
</evidence>
<dbReference type="CDD" id="cd09233">
    <property type="entry name" value="ACE1-Sec16-like"/>
    <property type="match status" value="1"/>
</dbReference>
<comment type="caution">
    <text evidence="11">The sequence shown here is derived from an EMBL/GenBank/DDBJ whole genome shotgun (WGS) entry which is preliminary data.</text>
</comment>
<feature type="compositionally biased region" description="Polar residues" evidence="8">
    <location>
        <begin position="1411"/>
        <end position="1427"/>
    </location>
</feature>
<feature type="compositionally biased region" description="Polar residues" evidence="8">
    <location>
        <begin position="555"/>
        <end position="564"/>
    </location>
</feature>
<evidence type="ECO:0000256" key="1">
    <source>
        <dbReference type="ARBA" id="ARBA00004397"/>
    </source>
</evidence>
<feature type="domain" description="Sec16 Sec23-binding" evidence="9">
    <location>
        <begin position="1026"/>
        <end position="1310"/>
    </location>
</feature>
<feature type="compositionally biased region" description="Basic and acidic residues" evidence="8">
    <location>
        <begin position="660"/>
        <end position="682"/>
    </location>
</feature>
<feature type="compositionally biased region" description="Polar residues" evidence="8">
    <location>
        <begin position="683"/>
        <end position="697"/>
    </location>
</feature>
<dbReference type="GO" id="GO:0015031">
    <property type="term" value="P:protein transport"/>
    <property type="evidence" value="ECO:0007669"/>
    <property type="project" value="UniProtKB-KW"/>
</dbReference>
<gene>
    <name evidence="11" type="ORF">BCR39DRAFT_586838</name>
</gene>
<dbReference type="Proteomes" id="UP000193986">
    <property type="component" value="Unassembled WGS sequence"/>
</dbReference>
<accession>A0A1Y2BCD2</accession>
<evidence type="ECO:0000259" key="9">
    <source>
        <dbReference type="Pfam" id="PF12931"/>
    </source>
</evidence>
<dbReference type="GO" id="GO:0070971">
    <property type="term" value="C:endoplasmic reticulum exit site"/>
    <property type="evidence" value="ECO:0007669"/>
    <property type="project" value="TreeGrafter"/>
</dbReference>
<dbReference type="EMBL" id="MCFC01000009">
    <property type="protein sequence ID" value="ORY32492.1"/>
    <property type="molecule type" value="Genomic_DNA"/>
</dbReference>
<evidence type="ECO:0000256" key="2">
    <source>
        <dbReference type="ARBA" id="ARBA00005927"/>
    </source>
</evidence>
<evidence type="ECO:0000256" key="7">
    <source>
        <dbReference type="RuleBase" id="RU364101"/>
    </source>
</evidence>
<feature type="compositionally biased region" description="Pro residues" evidence="8">
    <location>
        <begin position="1678"/>
        <end position="1689"/>
    </location>
</feature>
<name>A0A1Y2BCD2_9TREE</name>
<dbReference type="GO" id="GO:0012507">
    <property type="term" value="C:ER to Golgi transport vesicle membrane"/>
    <property type="evidence" value="ECO:0007669"/>
    <property type="project" value="TreeGrafter"/>
</dbReference>
<dbReference type="InParanoid" id="A0A1Y2BCD2"/>
<feature type="compositionally biased region" description="Polar residues" evidence="8">
    <location>
        <begin position="625"/>
        <end position="634"/>
    </location>
</feature>
<proteinExistence type="inferred from homology"/>
<comment type="similarity">
    <text evidence="2 7">Belongs to the SEC16 family.</text>
</comment>
<comment type="function">
    <text evidence="6 7">Involved in the initiation of assembly of the COPII coat required for the formation of transport vesicles from the endoplasmic reticulum (ER) and the selection of cargo molecules. Also involved in autophagy.</text>
</comment>
<feature type="compositionally biased region" description="Acidic residues" evidence="8">
    <location>
        <begin position="1428"/>
        <end position="1439"/>
    </location>
</feature>
<keyword evidence="7" id="KW-0072">Autophagy</keyword>
<dbReference type="Gene3D" id="1.25.40.1030">
    <property type="match status" value="1"/>
</dbReference>